<feature type="region of interest" description="Disordered" evidence="1">
    <location>
        <begin position="1"/>
        <end position="28"/>
    </location>
</feature>
<proteinExistence type="predicted"/>
<dbReference type="VEuPathDB" id="FungiDB:PSTT_13866"/>
<evidence type="ECO:0000313" key="3">
    <source>
        <dbReference type="EMBL" id="POV99337.1"/>
    </source>
</evidence>
<evidence type="ECO:0000256" key="1">
    <source>
        <dbReference type="SAM" id="MobiDB-lite"/>
    </source>
</evidence>
<feature type="transmembrane region" description="Helical" evidence="2">
    <location>
        <begin position="110"/>
        <end position="131"/>
    </location>
</feature>
<accession>A0A2S4UQ55</accession>
<dbReference type="VEuPathDB" id="FungiDB:PSHT_16600"/>
<organism evidence="3 4">
    <name type="scientific">Puccinia striiformis</name>
    <dbReference type="NCBI Taxonomy" id="27350"/>
    <lineage>
        <taxon>Eukaryota</taxon>
        <taxon>Fungi</taxon>
        <taxon>Dikarya</taxon>
        <taxon>Basidiomycota</taxon>
        <taxon>Pucciniomycotina</taxon>
        <taxon>Pucciniomycetes</taxon>
        <taxon>Pucciniales</taxon>
        <taxon>Pucciniaceae</taxon>
        <taxon>Puccinia</taxon>
    </lineage>
</organism>
<gene>
    <name evidence="3" type="ORF">PSTT_13866</name>
</gene>
<name>A0A2S4UQ55_9BASI</name>
<sequence length="233" mass="24336">MDNTTAQAVAVNTTDTQSGKWNGELPGGSTPNLATLSGVANSTLGGTTNSSSLLPSVVPSNTTNTTLPTMSEVPVSVTASVSSPSASPLPVNPSVMGEVQINAAVWQQPGFLIGVACAMLGFLCIIGGLVYHFHNKRKTRRPIRGLRVVSGFDFNGGDEDDYGSFNVWDPKPPLGSAAADRSEKSGFEYDGPLTVMSNLRNSTASCYSNADEDAEFRRASSQPPPRHDGGTAL</sequence>
<keyword evidence="2" id="KW-0812">Transmembrane</keyword>
<feature type="region of interest" description="Disordered" evidence="1">
    <location>
        <begin position="210"/>
        <end position="233"/>
    </location>
</feature>
<keyword evidence="2" id="KW-1133">Transmembrane helix</keyword>
<dbReference type="EMBL" id="PKSL01000203">
    <property type="protein sequence ID" value="POV99337.1"/>
    <property type="molecule type" value="Genomic_DNA"/>
</dbReference>
<reference evidence="3" key="1">
    <citation type="submission" date="2017-12" db="EMBL/GenBank/DDBJ databases">
        <title>Gene loss provides genomic basis for host adaptation in cereal stripe rust fungi.</title>
        <authorList>
            <person name="Xia C."/>
        </authorList>
    </citation>
    <scope>NUCLEOTIDE SEQUENCE [LARGE SCALE GENOMIC DNA]</scope>
    <source>
        <strain evidence="3">93-210</strain>
    </source>
</reference>
<evidence type="ECO:0000313" key="4">
    <source>
        <dbReference type="Proteomes" id="UP000239156"/>
    </source>
</evidence>
<dbReference type="Proteomes" id="UP000239156">
    <property type="component" value="Unassembled WGS sequence"/>
</dbReference>
<evidence type="ECO:0000256" key="2">
    <source>
        <dbReference type="SAM" id="Phobius"/>
    </source>
</evidence>
<comment type="caution">
    <text evidence="3">The sequence shown here is derived from an EMBL/GenBank/DDBJ whole genome shotgun (WGS) entry which is preliminary data.</text>
</comment>
<keyword evidence="4" id="KW-1185">Reference proteome</keyword>
<dbReference type="AlphaFoldDB" id="A0A2S4UQ55"/>
<feature type="compositionally biased region" description="Low complexity" evidence="1">
    <location>
        <begin position="1"/>
        <end position="17"/>
    </location>
</feature>
<keyword evidence="2" id="KW-0472">Membrane</keyword>
<protein>
    <submittedName>
        <fullName evidence="3">Uncharacterized protein</fullName>
    </submittedName>
</protein>